<dbReference type="CDD" id="cd22231">
    <property type="entry name" value="RHH_NikR_HicB-like"/>
    <property type="match status" value="1"/>
</dbReference>
<evidence type="ECO:0000256" key="2">
    <source>
        <dbReference type="ARBA" id="ARBA00022649"/>
    </source>
</evidence>
<dbReference type="NCBIfam" id="TIGR02606">
    <property type="entry name" value="antidote_CC2985"/>
    <property type="match status" value="1"/>
</dbReference>
<reference evidence="3 4" key="1">
    <citation type="submission" date="2019-01" db="EMBL/GenBank/DDBJ databases">
        <authorList>
            <person name="Brito A."/>
        </authorList>
    </citation>
    <scope>NUCLEOTIDE SEQUENCE [LARGE SCALE GENOMIC DNA]</scope>
    <source>
        <strain evidence="3">1</strain>
    </source>
</reference>
<dbReference type="EMBL" id="CAACVJ010000080">
    <property type="protein sequence ID" value="VEP12896.1"/>
    <property type="molecule type" value="Genomic_DNA"/>
</dbReference>
<dbReference type="Gene3D" id="6.10.10.120">
    <property type="entry name" value="Antitoxin ParD1-like"/>
    <property type="match status" value="1"/>
</dbReference>
<dbReference type="InterPro" id="IPR038296">
    <property type="entry name" value="ParD_sf"/>
</dbReference>
<dbReference type="GO" id="GO:0006355">
    <property type="term" value="P:regulation of DNA-templated transcription"/>
    <property type="evidence" value="ECO:0007669"/>
    <property type="project" value="InterPro"/>
</dbReference>
<dbReference type="InterPro" id="IPR022789">
    <property type="entry name" value="ParD"/>
</dbReference>
<organism evidence="3 4">
    <name type="scientific">Hyella patelloides LEGE 07179</name>
    <dbReference type="NCBI Taxonomy" id="945734"/>
    <lineage>
        <taxon>Bacteria</taxon>
        <taxon>Bacillati</taxon>
        <taxon>Cyanobacteriota</taxon>
        <taxon>Cyanophyceae</taxon>
        <taxon>Pleurocapsales</taxon>
        <taxon>Hyellaceae</taxon>
        <taxon>Hyella</taxon>
    </lineage>
</organism>
<accession>A0A563VN63</accession>
<name>A0A563VN63_9CYAN</name>
<dbReference type="RefSeq" id="WP_144871030.1">
    <property type="nucleotide sequence ID" value="NZ_LR213921.1"/>
</dbReference>
<dbReference type="Proteomes" id="UP000320055">
    <property type="component" value="Unassembled WGS sequence"/>
</dbReference>
<dbReference type="OrthoDB" id="515108at2"/>
<dbReference type="PANTHER" id="PTHR36582">
    <property type="entry name" value="ANTITOXIN PARD"/>
    <property type="match status" value="1"/>
</dbReference>
<dbReference type="Pfam" id="PF03693">
    <property type="entry name" value="ParD_antitoxin"/>
    <property type="match status" value="1"/>
</dbReference>
<comment type="similarity">
    <text evidence="1">Belongs to the ParD antitoxin family.</text>
</comment>
<evidence type="ECO:0000313" key="3">
    <source>
        <dbReference type="EMBL" id="VEP12896.1"/>
    </source>
</evidence>
<evidence type="ECO:0000313" key="4">
    <source>
        <dbReference type="Proteomes" id="UP000320055"/>
    </source>
</evidence>
<proteinExistence type="inferred from homology"/>
<dbReference type="SUPFAM" id="SSF47598">
    <property type="entry name" value="Ribbon-helix-helix"/>
    <property type="match status" value="1"/>
</dbReference>
<gene>
    <name evidence="3" type="ORF">H1P_1700011</name>
</gene>
<dbReference type="AlphaFoldDB" id="A0A563VN63"/>
<keyword evidence="2" id="KW-1277">Toxin-antitoxin system</keyword>
<evidence type="ECO:0000256" key="1">
    <source>
        <dbReference type="ARBA" id="ARBA00008580"/>
    </source>
</evidence>
<dbReference type="InterPro" id="IPR010985">
    <property type="entry name" value="Ribbon_hlx_hlx"/>
</dbReference>
<protein>
    <submittedName>
        <fullName evidence="3">Addiction module antitoxin</fullName>
    </submittedName>
</protein>
<sequence length="85" mass="9928">MTTLNISLPESMREFIDQQIDSGGYSTASEYIRHLIRIDQEKAEKKQIEKLLLEGLNSGEPVEITDDWWSQKRTELMERLNQSQS</sequence>
<dbReference type="PANTHER" id="PTHR36582:SF2">
    <property type="entry name" value="ANTITOXIN PARD"/>
    <property type="match status" value="1"/>
</dbReference>
<keyword evidence="4" id="KW-1185">Reference proteome</keyword>